<dbReference type="InterPro" id="IPR017871">
    <property type="entry name" value="ABC_transporter-like_CS"/>
</dbReference>
<feature type="transmembrane region" description="Helical" evidence="7">
    <location>
        <begin position="133"/>
        <end position="150"/>
    </location>
</feature>
<feature type="domain" description="ABC transmembrane type-1" evidence="9">
    <location>
        <begin position="16"/>
        <end position="298"/>
    </location>
</feature>
<evidence type="ECO:0000256" key="3">
    <source>
        <dbReference type="ARBA" id="ARBA00022741"/>
    </source>
</evidence>
<keyword evidence="11" id="KW-1185">Reference proteome</keyword>
<dbReference type="CDD" id="cd18548">
    <property type="entry name" value="ABC_6TM_Tm287_like"/>
    <property type="match status" value="1"/>
</dbReference>
<keyword evidence="4 10" id="KW-0067">ATP-binding</keyword>
<dbReference type="InterPro" id="IPR011527">
    <property type="entry name" value="ABC1_TM_dom"/>
</dbReference>
<feature type="transmembrane region" description="Helical" evidence="7">
    <location>
        <begin position="238"/>
        <end position="258"/>
    </location>
</feature>
<dbReference type="Pfam" id="PF00664">
    <property type="entry name" value="ABC_membrane"/>
    <property type="match status" value="1"/>
</dbReference>
<feature type="transmembrane region" description="Helical" evidence="7">
    <location>
        <begin position="156"/>
        <end position="174"/>
    </location>
</feature>
<dbReference type="PROSITE" id="PS00211">
    <property type="entry name" value="ABC_TRANSPORTER_1"/>
    <property type="match status" value="1"/>
</dbReference>
<feature type="transmembrane region" description="Helical" evidence="7">
    <location>
        <begin position="278"/>
        <end position="296"/>
    </location>
</feature>
<dbReference type="PANTHER" id="PTHR43394">
    <property type="entry name" value="ATP-DEPENDENT PERMEASE MDL1, MITOCHONDRIAL"/>
    <property type="match status" value="1"/>
</dbReference>
<accession>A0ABU0AS40</accession>
<dbReference type="InterPro" id="IPR039421">
    <property type="entry name" value="Type_1_exporter"/>
</dbReference>
<dbReference type="RefSeq" id="WP_307479975.1">
    <property type="nucleotide sequence ID" value="NZ_JAUSUB010000044.1"/>
</dbReference>
<organism evidence="10 11">
    <name type="scientific">Cytobacillus purgationiresistens</name>
    <dbReference type="NCBI Taxonomy" id="863449"/>
    <lineage>
        <taxon>Bacteria</taxon>
        <taxon>Bacillati</taxon>
        <taxon>Bacillota</taxon>
        <taxon>Bacilli</taxon>
        <taxon>Bacillales</taxon>
        <taxon>Bacillaceae</taxon>
        <taxon>Cytobacillus</taxon>
    </lineage>
</organism>
<dbReference type="Gene3D" id="1.20.1560.10">
    <property type="entry name" value="ABC transporter type 1, transmembrane domain"/>
    <property type="match status" value="1"/>
</dbReference>
<dbReference type="GO" id="GO:0005524">
    <property type="term" value="F:ATP binding"/>
    <property type="evidence" value="ECO:0007669"/>
    <property type="project" value="UniProtKB-KW"/>
</dbReference>
<dbReference type="InterPro" id="IPR027417">
    <property type="entry name" value="P-loop_NTPase"/>
</dbReference>
<dbReference type="InterPro" id="IPR003593">
    <property type="entry name" value="AAA+_ATPase"/>
</dbReference>
<evidence type="ECO:0000313" key="10">
    <source>
        <dbReference type="EMBL" id="MDQ0273622.1"/>
    </source>
</evidence>
<dbReference type="EMBL" id="JAUSUB010000044">
    <property type="protein sequence ID" value="MDQ0273622.1"/>
    <property type="molecule type" value="Genomic_DNA"/>
</dbReference>
<protein>
    <submittedName>
        <fullName evidence="10">ATP-binding cassette subfamily B protein</fullName>
    </submittedName>
</protein>
<feature type="domain" description="ABC transporter" evidence="8">
    <location>
        <begin position="332"/>
        <end position="565"/>
    </location>
</feature>
<evidence type="ECO:0000256" key="7">
    <source>
        <dbReference type="SAM" id="Phobius"/>
    </source>
</evidence>
<keyword evidence="2 7" id="KW-0812">Transmembrane</keyword>
<dbReference type="PROSITE" id="PS50929">
    <property type="entry name" value="ABC_TM1F"/>
    <property type="match status" value="1"/>
</dbReference>
<dbReference type="Proteomes" id="UP001238088">
    <property type="component" value="Unassembled WGS sequence"/>
</dbReference>
<comment type="subcellular location">
    <subcellularLocation>
        <location evidence="1">Cell membrane</location>
        <topology evidence="1">Multi-pass membrane protein</topology>
    </subcellularLocation>
</comment>
<reference evidence="10 11" key="1">
    <citation type="submission" date="2023-07" db="EMBL/GenBank/DDBJ databases">
        <title>Genomic Encyclopedia of Type Strains, Phase IV (KMG-IV): sequencing the most valuable type-strain genomes for metagenomic binning, comparative biology and taxonomic classification.</title>
        <authorList>
            <person name="Goeker M."/>
        </authorList>
    </citation>
    <scope>NUCLEOTIDE SEQUENCE [LARGE SCALE GENOMIC DNA]</scope>
    <source>
        <strain evidence="10 11">DSM 23494</strain>
    </source>
</reference>
<comment type="caution">
    <text evidence="10">The sequence shown here is derived from an EMBL/GenBank/DDBJ whole genome shotgun (WGS) entry which is preliminary data.</text>
</comment>
<evidence type="ECO:0000256" key="6">
    <source>
        <dbReference type="ARBA" id="ARBA00023136"/>
    </source>
</evidence>
<dbReference type="InterPro" id="IPR036640">
    <property type="entry name" value="ABC1_TM_sf"/>
</dbReference>
<dbReference type="PROSITE" id="PS50893">
    <property type="entry name" value="ABC_TRANSPORTER_2"/>
    <property type="match status" value="1"/>
</dbReference>
<evidence type="ECO:0000259" key="9">
    <source>
        <dbReference type="PROSITE" id="PS50929"/>
    </source>
</evidence>
<dbReference type="SUPFAM" id="SSF90123">
    <property type="entry name" value="ABC transporter transmembrane region"/>
    <property type="match status" value="1"/>
</dbReference>
<evidence type="ECO:0000259" key="8">
    <source>
        <dbReference type="PROSITE" id="PS50893"/>
    </source>
</evidence>
<keyword evidence="5 7" id="KW-1133">Transmembrane helix</keyword>
<evidence type="ECO:0000313" key="11">
    <source>
        <dbReference type="Proteomes" id="UP001238088"/>
    </source>
</evidence>
<sequence>MLKVLSFLKPYRMAVVFALFLMLTELSVELLQPLLIGKIIDDGILMNDINVVLVWGIAMIVVSVVAFASGVINSYYAAHVSQSLGFDIRKGLMTKIQSFSFANFNQFPTSSLITRMTNDVTQVQNTVFMGLRIMLRAPLLVVGSLIMSFFVNWKLALIFTAVVPILVIFLIYVMKKGGVMFKRVQAKLDTVNNVMQENLVGIRLIKAFIRRNHEVKRFSKVSGSLKVDTVKALRLMEVAMPVLFLFMNLCILVVLWFGRNQIIGGDVQVGEVVAIINYATRMTTAFSMFSFIIMAISRARASSERIVEVLEASGDLNDKKETKKNVHMDGAIEFKQVSFKYPDTPGSVLKEIDFQIKAGSTVAVLGATGSGKSSLFQLIPRLYHTSSGKVLIDGEDVKELRTDWLRRKIGFAPQEAMLFSGTVRENISWGKEDATIGEIIEAAENAQIHETIMSLPDQYDTRIGQKGVNLSGGQKQRLSVARALVRNPKILLLDDSTSALDMQTEAKLLKAIKKYDCTTLLITQKISTAKKADKILLLDEGALLAEGKHEELLLTSNLYRQISVSQSEEEVEQIAYQTK</sequence>
<evidence type="ECO:0000256" key="1">
    <source>
        <dbReference type="ARBA" id="ARBA00004651"/>
    </source>
</evidence>
<gene>
    <name evidence="10" type="ORF">J2S17_005554</name>
</gene>
<evidence type="ECO:0000256" key="5">
    <source>
        <dbReference type="ARBA" id="ARBA00022989"/>
    </source>
</evidence>
<keyword evidence="6 7" id="KW-0472">Membrane</keyword>
<dbReference type="SUPFAM" id="SSF52540">
    <property type="entry name" value="P-loop containing nucleoside triphosphate hydrolases"/>
    <property type="match status" value="1"/>
</dbReference>
<dbReference type="Pfam" id="PF00005">
    <property type="entry name" value="ABC_tran"/>
    <property type="match status" value="1"/>
</dbReference>
<dbReference type="PANTHER" id="PTHR43394:SF1">
    <property type="entry name" value="ATP-BINDING CASSETTE SUB-FAMILY B MEMBER 10, MITOCHONDRIAL"/>
    <property type="match status" value="1"/>
</dbReference>
<evidence type="ECO:0000256" key="2">
    <source>
        <dbReference type="ARBA" id="ARBA00022692"/>
    </source>
</evidence>
<proteinExistence type="predicted"/>
<dbReference type="SMART" id="SM00382">
    <property type="entry name" value="AAA"/>
    <property type="match status" value="1"/>
</dbReference>
<feature type="transmembrane region" description="Helical" evidence="7">
    <location>
        <begin position="51"/>
        <end position="76"/>
    </location>
</feature>
<evidence type="ECO:0000256" key="4">
    <source>
        <dbReference type="ARBA" id="ARBA00022840"/>
    </source>
</evidence>
<dbReference type="InterPro" id="IPR003439">
    <property type="entry name" value="ABC_transporter-like_ATP-bd"/>
</dbReference>
<dbReference type="Gene3D" id="3.40.50.300">
    <property type="entry name" value="P-loop containing nucleotide triphosphate hydrolases"/>
    <property type="match status" value="1"/>
</dbReference>
<name>A0ABU0AS40_9BACI</name>
<keyword evidence="3" id="KW-0547">Nucleotide-binding</keyword>